<comment type="caution">
    <text evidence="2">The sequence shown here is derived from an EMBL/GenBank/DDBJ whole genome shotgun (WGS) entry which is preliminary data.</text>
</comment>
<dbReference type="RefSeq" id="WP_171670894.1">
    <property type="nucleotide sequence ID" value="NZ_BAAAGT010000003.1"/>
</dbReference>
<gene>
    <name evidence="2" type="primary">eboE</name>
    <name evidence="1" type="ORF">HNR71_003758</name>
    <name evidence="2" type="ORF">HPO96_03410</name>
</gene>
<evidence type="ECO:0000313" key="2">
    <source>
        <dbReference type="EMBL" id="NOL39285.1"/>
    </source>
</evidence>
<dbReference type="EMBL" id="JACHKF010000001">
    <property type="protein sequence ID" value="MBB6568121.1"/>
    <property type="molecule type" value="Genomic_DNA"/>
</dbReference>
<evidence type="ECO:0000313" key="4">
    <source>
        <dbReference type="Proteomes" id="UP000553957"/>
    </source>
</evidence>
<reference evidence="2 3" key="1">
    <citation type="submission" date="2020-05" db="EMBL/GenBank/DDBJ databases">
        <title>Genome sequence of Kribbella sandramycini ATCC 39419.</title>
        <authorList>
            <person name="Maclea K.S."/>
            <person name="Fair J.L."/>
        </authorList>
    </citation>
    <scope>NUCLEOTIDE SEQUENCE [LARGE SCALE GENOMIC DNA]</scope>
    <source>
        <strain evidence="2 3">ATCC 39419</strain>
    </source>
</reference>
<protein>
    <submittedName>
        <fullName evidence="2">Metabolite traffic protein EboE</fullName>
    </submittedName>
</protein>
<dbReference type="Gene3D" id="3.20.20.150">
    <property type="entry name" value="Divalent-metal-dependent TIM barrel enzymes"/>
    <property type="match status" value="1"/>
</dbReference>
<evidence type="ECO:0000313" key="3">
    <source>
        <dbReference type="Proteomes" id="UP000534306"/>
    </source>
</evidence>
<organism evidence="2 3">
    <name type="scientific">Kribbella sandramycini</name>
    <dbReference type="NCBI Taxonomy" id="60450"/>
    <lineage>
        <taxon>Bacteria</taxon>
        <taxon>Bacillati</taxon>
        <taxon>Actinomycetota</taxon>
        <taxon>Actinomycetes</taxon>
        <taxon>Propionibacteriales</taxon>
        <taxon>Kribbellaceae</taxon>
        <taxon>Kribbella</taxon>
    </lineage>
</organism>
<name>A0A7Y4KV41_9ACTN</name>
<keyword evidence="3" id="KW-1185">Reference proteome</keyword>
<dbReference type="Proteomes" id="UP000534306">
    <property type="component" value="Unassembled WGS sequence"/>
</dbReference>
<evidence type="ECO:0000313" key="1">
    <source>
        <dbReference type="EMBL" id="MBB6568121.1"/>
    </source>
</evidence>
<dbReference type="InterPro" id="IPR036237">
    <property type="entry name" value="Xyl_isomerase-like_sf"/>
</dbReference>
<sequence length="383" mass="42245">MRFRHRDGSVVHLGYAGTVHPAADLDELVRWLDGCAGTARADLGVPVLGVGLWLVSPLADRLANSPVALRRLRRALVRNQLEVVSLNGVAHSLYSDPIVGAKVYCPDWTDSERLRYTVDLVDILAELMPPDAEYGSVSTLPLAWREPWSKARDAAARVAFDRLEFHLDRTERRTGRKIRIAVEPEPGCVLEMVGQAAGWLNRYTSPDAGKSKIGLGLDSCHLAVGFEEPDAAFETLWRDGVDIVKAQLSAAPQLVDPSDSAGRQALADLGDPKYLRQVREWCGPGVDDVDLSYQLSGHACWRMHAHIAAHVAPPPPLTATNAVLDECLKRLVGGGHPLAHHLESETYTWPRPPRTRVQLAKRLVKELEWLRDRLTALGLVQIL</sequence>
<reference evidence="1 4" key="2">
    <citation type="submission" date="2020-08" db="EMBL/GenBank/DDBJ databases">
        <title>Sequencing the genomes of 1000 actinobacteria strains.</title>
        <authorList>
            <person name="Klenk H.-P."/>
        </authorList>
    </citation>
    <scope>NUCLEOTIDE SEQUENCE [LARGE SCALE GENOMIC DNA]</scope>
    <source>
        <strain evidence="1 4">DSM 15626</strain>
    </source>
</reference>
<accession>A0A7Y4KV41</accession>
<dbReference type="Proteomes" id="UP000553957">
    <property type="component" value="Unassembled WGS sequence"/>
</dbReference>
<dbReference type="NCBIfam" id="NF035939">
    <property type="entry name" value="TIM_EboE"/>
    <property type="match status" value="1"/>
</dbReference>
<dbReference type="EMBL" id="JABJRC010000001">
    <property type="protein sequence ID" value="NOL39285.1"/>
    <property type="molecule type" value="Genomic_DNA"/>
</dbReference>
<proteinExistence type="predicted"/>
<dbReference type="AlphaFoldDB" id="A0A7Y4KV41"/>
<dbReference type="SUPFAM" id="SSF51658">
    <property type="entry name" value="Xylose isomerase-like"/>
    <property type="match status" value="1"/>
</dbReference>